<organism evidence="1">
    <name type="scientific">Myoviridae sp. ctdsp2</name>
    <dbReference type="NCBI Taxonomy" id="2826672"/>
    <lineage>
        <taxon>Viruses</taxon>
        <taxon>Duplodnaviria</taxon>
        <taxon>Heunggongvirae</taxon>
        <taxon>Uroviricota</taxon>
        <taxon>Caudoviricetes</taxon>
    </lineage>
</organism>
<evidence type="ECO:0000313" key="1">
    <source>
        <dbReference type="EMBL" id="DAD90394.1"/>
    </source>
</evidence>
<accession>A0A8S5N7Z6</accession>
<proteinExistence type="predicted"/>
<sequence>MTGEQFIEKVREIKEISSIEWDVKGDNLNADEVRVKVVADNDEYNLLLGSPALHDSAATLLSDSWVERVSFILLVNKLMELQGRTERFDVNCDLNITDVVKFAIRCTRK</sequence>
<name>A0A8S5N7Z6_9CAUD</name>
<reference evidence="1" key="1">
    <citation type="journal article" date="2021" name="Proc. Natl. Acad. Sci. U.S.A.">
        <title>A Catalog of Tens of Thousands of Viruses from Human Metagenomes Reveals Hidden Associations with Chronic Diseases.</title>
        <authorList>
            <person name="Tisza M.J."/>
            <person name="Buck C.B."/>
        </authorList>
    </citation>
    <scope>NUCLEOTIDE SEQUENCE</scope>
    <source>
        <strain evidence="1">Ctdsp2</strain>
    </source>
</reference>
<dbReference type="EMBL" id="BK015085">
    <property type="protein sequence ID" value="DAD90394.1"/>
    <property type="molecule type" value="Genomic_DNA"/>
</dbReference>
<protein>
    <submittedName>
        <fullName evidence="1">Uncharacterized protein</fullName>
    </submittedName>
</protein>